<organism evidence="1 2">
    <name type="scientific">Daphnia magna</name>
    <dbReference type="NCBI Taxonomy" id="35525"/>
    <lineage>
        <taxon>Eukaryota</taxon>
        <taxon>Metazoa</taxon>
        <taxon>Ecdysozoa</taxon>
        <taxon>Arthropoda</taxon>
        <taxon>Crustacea</taxon>
        <taxon>Branchiopoda</taxon>
        <taxon>Diplostraca</taxon>
        <taxon>Cladocera</taxon>
        <taxon>Anomopoda</taxon>
        <taxon>Daphniidae</taxon>
        <taxon>Daphnia</taxon>
    </lineage>
</organism>
<name>A0ABR0A7U2_9CRUS</name>
<comment type="caution">
    <text evidence="1">The sequence shown here is derived from an EMBL/GenBank/DDBJ whole genome shotgun (WGS) entry which is preliminary data.</text>
</comment>
<evidence type="ECO:0000313" key="2">
    <source>
        <dbReference type="Proteomes" id="UP001234178"/>
    </source>
</evidence>
<sequence>MFVLQKVTAGRLLENFYEDHQITNRANILKCRKNSVPVVSHSDDIETKCPAPKKRYWSLLRRITQMS</sequence>
<gene>
    <name evidence="1" type="ORF">OUZ56_003132</name>
</gene>
<dbReference type="Proteomes" id="UP001234178">
    <property type="component" value="Unassembled WGS sequence"/>
</dbReference>
<dbReference type="EMBL" id="JAOYFB010000036">
    <property type="protein sequence ID" value="KAK4021213.1"/>
    <property type="molecule type" value="Genomic_DNA"/>
</dbReference>
<proteinExistence type="predicted"/>
<reference evidence="1 2" key="1">
    <citation type="journal article" date="2023" name="Nucleic Acids Res.">
        <title>The hologenome of Daphnia magna reveals possible DNA methylation and microbiome-mediated evolution of the host genome.</title>
        <authorList>
            <person name="Chaturvedi A."/>
            <person name="Li X."/>
            <person name="Dhandapani V."/>
            <person name="Marshall H."/>
            <person name="Kissane S."/>
            <person name="Cuenca-Cambronero M."/>
            <person name="Asole G."/>
            <person name="Calvet F."/>
            <person name="Ruiz-Romero M."/>
            <person name="Marangio P."/>
            <person name="Guigo R."/>
            <person name="Rago D."/>
            <person name="Mirbahai L."/>
            <person name="Eastwood N."/>
            <person name="Colbourne J.K."/>
            <person name="Zhou J."/>
            <person name="Mallon E."/>
            <person name="Orsini L."/>
        </authorList>
    </citation>
    <scope>NUCLEOTIDE SEQUENCE [LARGE SCALE GENOMIC DNA]</scope>
    <source>
        <strain evidence="1">LRV0_1</strain>
    </source>
</reference>
<protein>
    <submittedName>
        <fullName evidence="1">Uncharacterized protein</fullName>
    </submittedName>
</protein>
<accession>A0ABR0A7U2</accession>
<evidence type="ECO:0000313" key="1">
    <source>
        <dbReference type="EMBL" id="KAK4021213.1"/>
    </source>
</evidence>
<keyword evidence="2" id="KW-1185">Reference proteome</keyword>